<dbReference type="EnsemblPlants" id="KQJ93042">
    <property type="protein sequence ID" value="KQJ93042"/>
    <property type="gene ID" value="BRADI_3g02395v3"/>
</dbReference>
<keyword evidence="6" id="KW-1185">Reference proteome</keyword>
<reference evidence="4" key="2">
    <citation type="submission" date="2017-06" db="EMBL/GenBank/DDBJ databases">
        <title>WGS assembly of Brachypodium distachyon.</title>
        <authorList>
            <consortium name="The International Brachypodium Initiative"/>
            <person name="Lucas S."/>
            <person name="Harmon-Smith M."/>
            <person name="Lail K."/>
            <person name="Tice H."/>
            <person name="Grimwood J."/>
            <person name="Bruce D."/>
            <person name="Barry K."/>
            <person name="Shu S."/>
            <person name="Lindquist E."/>
            <person name="Wang M."/>
            <person name="Pitluck S."/>
            <person name="Vogel J.P."/>
            <person name="Garvin D.F."/>
            <person name="Mockler T.C."/>
            <person name="Schmutz J."/>
            <person name="Rokhsar D."/>
            <person name="Bevan M.W."/>
        </authorList>
    </citation>
    <scope>NUCLEOTIDE SEQUENCE</scope>
    <source>
        <strain evidence="4">Bd21</strain>
    </source>
</reference>
<keyword evidence="3" id="KW-0722">Serine protease inhibitor</keyword>
<gene>
    <name evidence="4" type="ORF">BRADI_3g02395v3</name>
</gene>
<dbReference type="Gene3D" id="3.30.10.10">
    <property type="entry name" value="Trypsin Inhibitor V, subunit A"/>
    <property type="match status" value="1"/>
</dbReference>
<comment type="similarity">
    <text evidence="1">Belongs to the protease inhibitor I13 (potato type I serine protease inhibitor) family.</text>
</comment>
<reference evidence="4 5" key="1">
    <citation type="journal article" date="2010" name="Nature">
        <title>Genome sequencing and analysis of the model grass Brachypodium distachyon.</title>
        <authorList>
            <consortium name="International Brachypodium Initiative"/>
        </authorList>
    </citation>
    <scope>NUCLEOTIDE SEQUENCE [LARGE SCALE GENOMIC DNA]</scope>
    <source>
        <strain evidence="4 5">Bd21</strain>
    </source>
</reference>
<dbReference type="InParanoid" id="A0A0Q3HHW8"/>
<dbReference type="EMBL" id="CM000882">
    <property type="protein sequence ID" value="KQJ93042.1"/>
    <property type="molecule type" value="Genomic_DNA"/>
</dbReference>
<dbReference type="Gramene" id="KQJ93042">
    <property type="protein sequence ID" value="KQJ93042"/>
    <property type="gene ID" value="BRADI_3g02395v3"/>
</dbReference>
<evidence type="ECO:0000256" key="1">
    <source>
        <dbReference type="ARBA" id="ARBA00008210"/>
    </source>
</evidence>
<evidence type="ECO:0000313" key="5">
    <source>
        <dbReference type="EnsemblPlants" id="KQJ93042"/>
    </source>
</evidence>
<evidence type="ECO:0000313" key="4">
    <source>
        <dbReference type="EMBL" id="KQJ93042.1"/>
    </source>
</evidence>
<proteinExistence type="inferred from homology"/>
<evidence type="ECO:0000256" key="3">
    <source>
        <dbReference type="ARBA" id="ARBA00022900"/>
    </source>
</evidence>
<dbReference type="InterPro" id="IPR000864">
    <property type="entry name" value="Prot_inh_pot1"/>
</dbReference>
<dbReference type="AlphaFoldDB" id="A0A0Q3HHW8"/>
<evidence type="ECO:0000256" key="2">
    <source>
        <dbReference type="ARBA" id="ARBA00022690"/>
    </source>
</evidence>
<evidence type="ECO:0000313" key="6">
    <source>
        <dbReference type="Proteomes" id="UP000008810"/>
    </source>
</evidence>
<dbReference type="PROSITE" id="PS00285">
    <property type="entry name" value="POTATO_INHIBITOR"/>
    <property type="match status" value="1"/>
</dbReference>
<dbReference type="Proteomes" id="UP000008810">
    <property type="component" value="Chromosome 3"/>
</dbReference>
<name>A0A0Q3HHW8_BRADI</name>
<dbReference type="PANTHER" id="PTHR33091">
    <property type="entry name" value="PROTEIN, PUTATIVE, EXPRESSED-RELATED"/>
    <property type="match status" value="1"/>
</dbReference>
<keyword evidence="2" id="KW-0646">Protease inhibitor</keyword>
<organism evidence="4">
    <name type="scientific">Brachypodium distachyon</name>
    <name type="common">Purple false brome</name>
    <name type="synonym">Trachynia distachya</name>
    <dbReference type="NCBI Taxonomy" id="15368"/>
    <lineage>
        <taxon>Eukaryota</taxon>
        <taxon>Viridiplantae</taxon>
        <taxon>Streptophyta</taxon>
        <taxon>Embryophyta</taxon>
        <taxon>Tracheophyta</taxon>
        <taxon>Spermatophyta</taxon>
        <taxon>Magnoliopsida</taxon>
        <taxon>Liliopsida</taxon>
        <taxon>Poales</taxon>
        <taxon>Poaceae</taxon>
        <taxon>BOP clade</taxon>
        <taxon>Pooideae</taxon>
        <taxon>Stipodae</taxon>
        <taxon>Brachypodieae</taxon>
        <taxon>Brachypodium</taxon>
    </lineage>
</organism>
<dbReference type="InterPro" id="IPR036354">
    <property type="entry name" value="Prot_inh_pot1_sf"/>
</dbReference>
<sequence>MAGGVVVDEQKSSWPELVGLNSVLAVIKIHGDRPDVVVEFHTAGENVPPGFDGHRVRLFLAPGTADVAQTPVVG</sequence>
<dbReference type="GO" id="GO:0009611">
    <property type="term" value="P:response to wounding"/>
    <property type="evidence" value="ECO:0007669"/>
    <property type="project" value="InterPro"/>
</dbReference>
<dbReference type="PANTHER" id="PTHR33091:SF92">
    <property type="entry name" value="OS02G0124300 PROTEIN"/>
    <property type="match status" value="1"/>
</dbReference>
<dbReference type="GO" id="GO:0004867">
    <property type="term" value="F:serine-type endopeptidase inhibitor activity"/>
    <property type="evidence" value="ECO:0007669"/>
    <property type="project" value="UniProtKB-KW"/>
</dbReference>
<reference evidence="5" key="3">
    <citation type="submission" date="2018-08" db="UniProtKB">
        <authorList>
            <consortium name="EnsemblPlants"/>
        </authorList>
    </citation>
    <scope>IDENTIFICATION</scope>
    <source>
        <strain evidence="5">cv. Bd21</strain>
    </source>
</reference>
<protein>
    <submittedName>
        <fullName evidence="4 5">Uncharacterized protein</fullName>
    </submittedName>
</protein>
<dbReference type="Pfam" id="PF00280">
    <property type="entry name" value="potato_inhibit"/>
    <property type="match status" value="1"/>
</dbReference>
<accession>A0A0Q3HHW8</accession>
<dbReference type="SUPFAM" id="SSF54654">
    <property type="entry name" value="CI-2 family of serine protease inhibitors"/>
    <property type="match status" value="1"/>
</dbReference>
<dbReference type="OrthoDB" id="709158at2759"/>